<feature type="domain" description="DUF4124" evidence="3">
    <location>
        <begin position="8"/>
        <end position="62"/>
    </location>
</feature>
<dbReference type="EMBL" id="JAUSSK010000005">
    <property type="protein sequence ID" value="MDQ0011254.1"/>
    <property type="molecule type" value="Genomic_DNA"/>
</dbReference>
<gene>
    <name evidence="4" type="ORF">J2T07_003464</name>
</gene>
<feature type="region of interest" description="Disordered" evidence="1">
    <location>
        <begin position="35"/>
        <end position="85"/>
    </location>
</feature>
<comment type="caution">
    <text evidence="4">The sequence shown here is derived from an EMBL/GenBank/DDBJ whole genome shotgun (WGS) entry which is preliminary data.</text>
</comment>
<keyword evidence="2" id="KW-0732">Signal</keyword>
<feature type="signal peptide" evidence="2">
    <location>
        <begin position="1"/>
        <end position="19"/>
    </location>
</feature>
<keyword evidence="5" id="KW-1185">Reference proteome</keyword>
<organism evidence="4 5">
    <name type="scientific">Luteibacter jiangsuensis</name>
    <dbReference type="NCBI Taxonomy" id="637577"/>
    <lineage>
        <taxon>Bacteria</taxon>
        <taxon>Pseudomonadati</taxon>
        <taxon>Pseudomonadota</taxon>
        <taxon>Gammaproteobacteria</taxon>
        <taxon>Lysobacterales</taxon>
        <taxon>Rhodanobacteraceae</taxon>
        <taxon>Luteibacter</taxon>
    </lineage>
</organism>
<evidence type="ECO:0000256" key="1">
    <source>
        <dbReference type="SAM" id="MobiDB-lite"/>
    </source>
</evidence>
<dbReference type="Proteomes" id="UP001237737">
    <property type="component" value="Unassembled WGS sequence"/>
</dbReference>
<evidence type="ECO:0000313" key="5">
    <source>
        <dbReference type="Proteomes" id="UP001237737"/>
    </source>
</evidence>
<protein>
    <recommendedName>
        <fullName evidence="3">DUF4124 domain-containing protein</fullName>
    </recommendedName>
</protein>
<dbReference type="RefSeq" id="WP_306851576.1">
    <property type="nucleotide sequence ID" value="NZ_JAUSSK010000005.1"/>
</dbReference>
<evidence type="ECO:0000259" key="3">
    <source>
        <dbReference type="Pfam" id="PF13511"/>
    </source>
</evidence>
<evidence type="ECO:0000256" key="2">
    <source>
        <dbReference type="SAM" id="SignalP"/>
    </source>
</evidence>
<reference evidence="4 5" key="1">
    <citation type="submission" date="2023-07" db="EMBL/GenBank/DDBJ databases">
        <title>Sorghum-associated microbial communities from plants grown in Nebraska, USA.</title>
        <authorList>
            <person name="Schachtman D."/>
        </authorList>
    </citation>
    <scope>NUCLEOTIDE SEQUENCE [LARGE SCALE GENOMIC DNA]</scope>
    <source>
        <strain evidence="4 5">CC60</strain>
    </source>
</reference>
<dbReference type="Pfam" id="PF13511">
    <property type="entry name" value="DUF4124"/>
    <property type="match status" value="1"/>
</dbReference>
<accession>A0ABT9T1V8</accession>
<name>A0ABT9T1V8_9GAMM</name>
<feature type="chain" id="PRO_5047218073" description="DUF4124 domain-containing protein" evidence="2">
    <location>
        <begin position="20"/>
        <end position="140"/>
    </location>
</feature>
<dbReference type="InterPro" id="IPR025392">
    <property type="entry name" value="DUF4124"/>
</dbReference>
<evidence type="ECO:0000313" key="4">
    <source>
        <dbReference type="EMBL" id="MDQ0011254.1"/>
    </source>
</evidence>
<proteinExistence type="predicted"/>
<sequence>MRRCLALALLVSVCPLALAQAYKWKDAQGVTHYADAPPPGGLKYEKIKTSGTAEAPVPAPAASATASAGASGTKAAASTDDTPANRQKLCDQLRKNLDILNNEKVVTMDDGKGGVKQVDDATRQSQIKTAQAQMTLYCQN</sequence>
<feature type="compositionally biased region" description="Low complexity" evidence="1">
    <location>
        <begin position="51"/>
        <end position="79"/>
    </location>
</feature>